<dbReference type="InterPro" id="IPR032834">
    <property type="entry name" value="NatK-like_C"/>
</dbReference>
<keyword evidence="1" id="KW-0472">Membrane</keyword>
<dbReference type="PANTHER" id="PTHR40448">
    <property type="entry name" value="TWO-COMPONENT SENSOR HISTIDINE KINASE"/>
    <property type="match status" value="1"/>
</dbReference>
<dbReference type="RefSeq" id="WP_055945436.1">
    <property type="nucleotide sequence ID" value="NZ_DBGDCA010000201.1"/>
</dbReference>
<protein>
    <recommendedName>
        <fullName evidence="2">Sensor histidine kinase NatK-like C-terminal domain-containing protein</fullName>
    </recommendedName>
</protein>
<evidence type="ECO:0000313" key="3">
    <source>
        <dbReference type="EMBL" id="KQC85511.1"/>
    </source>
</evidence>
<dbReference type="AlphaFoldDB" id="A0AAW3JUP4"/>
<reference evidence="3 4" key="1">
    <citation type="submission" date="2015-10" db="EMBL/GenBank/DDBJ databases">
        <title>Butyribacter intestini gen. nov., sp. nov., a butyric acid-producing bacterium of the family Lachnospiraceae isolated from the human faeces.</title>
        <authorList>
            <person name="Zou Y."/>
            <person name="Xue W."/>
            <person name="Luo G."/>
            <person name="Lv M."/>
        </authorList>
    </citation>
    <scope>NUCLEOTIDE SEQUENCE [LARGE SCALE GENOMIC DNA]</scope>
    <source>
        <strain evidence="3 4">TF01-11</strain>
    </source>
</reference>
<dbReference type="CDD" id="cd16935">
    <property type="entry name" value="HATPase_AgrC-ComD-like"/>
    <property type="match status" value="1"/>
</dbReference>
<dbReference type="SUPFAM" id="SSF55874">
    <property type="entry name" value="ATPase domain of HSP90 chaperone/DNA topoisomerase II/histidine kinase"/>
    <property type="match status" value="1"/>
</dbReference>
<dbReference type="GO" id="GO:0042802">
    <property type="term" value="F:identical protein binding"/>
    <property type="evidence" value="ECO:0007669"/>
    <property type="project" value="TreeGrafter"/>
</dbReference>
<evidence type="ECO:0000259" key="2">
    <source>
        <dbReference type="Pfam" id="PF14501"/>
    </source>
</evidence>
<dbReference type="InterPro" id="IPR036890">
    <property type="entry name" value="HATPase_C_sf"/>
</dbReference>
<evidence type="ECO:0000256" key="1">
    <source>
        <dbReference type="SAM" id="Phobius"/>
    </source>
</evidence>
<organism evidence="3 4">
    <name type="scientific">Butyribacter intestini</name>
    <dbReference type="NCBI Taxonomy" id="1703332"/>
    <lineage>
        <taxon>Bacteria</taxon>
        <taxon>Bacillati</taxon>
        <taxon>Bacillota</taxon>
        <taxon>Clostridia</taxon>
        <taxon>Lachnospirales</taxon>
        <taxon>Lachnospiraceae</taxon>
        <taxon>Butyribacter</taxon>
    </lineage>
</organism>
<feature type="transmembrane region" description="Helical" evidence="1">
    <location>
        <begin position="6"/>
        <end position="26"/>
    </location>
</feature>
<feature type="domain" description="Sensor histidine kinase NatK-like C-terminal" evidence="2">
    <location>
        <begin position="325"/>
        <end position="425"/>
    </location>
</feature>
<feature type="transmembrane region" description="Helical" evidence="1">
    <location>
        <begin position="183"/>
        <end position="203"/>
    </location>
</feature>
<sequence length="427" mass="49022">MGNIFNYAMGGIVDFLEVYIIFRYMMIFFEDAYVNDRLAYIAYAARLFISFALRFASVSPVISAGISYGSIFFVSLCYVTIMSKRLIVSAFIYMCSFSSEAVVAVIVGISGFDAFGNTEHISVFWNLIIEMIFWSISLIIRKFNNINEKLKVPKSFVTFIIVITVSMICLECMIFSQEKLDERIAGISLVCLISSVFMLMYLYDSLTIVIKEHMETAIAKKEKEYYHKQSEMLTEKYAELNKYRHDMKNRMIAIQQMVNKKQYESVSRYTEEFVEKIEFATPYCNTGNIALDSIVNYKLTKMTELGISVEIDIVLPSNLPINEDDLVVIVGNLLDNAMDGTGRMEKAIDRFVQIDFSYEKGSVWLCVKNAYNGCLQRRGKSFFTSKKDKTMHGLGLQNVREIVEKYNGLLEFSTEDNLFVVDIVLHM</sequence>
<evidence type="ECO:0000313" key="4">
    <source>
        <dbReference type="Proteomes" id="UP000050833"/>
    </source>
</evidence>
<feature type="transmembrane region" description="Helical" evidence="1">
    <location>
        <begin position="61"/>
        <end position="79"/>
    </location>
</feature>
<feature type="transmembrane region" description="Helical" evidence="1">
    <location>
        <begin position="156"/>
        <end position="177"/>
    </location>
</feature>
<proteinExistence type="predicted"/>
<dbReference type="Proteomes" id="UP000050833">
    <property type="component" value="Unassembled WGS sequence"/>
</dbReference>
<comment type="caution">
    <text evidence="3">The sequence shown here is derived from an EMBL/GenBank/DDBJ whole genome shotgun (WGS) entry which is preliminary data.</text>
</comment>
<feature type="transmembrane region" description="Helical" evidence="1">
    <location>
        <begin position="124"/>
        <end position="144"/>
    </location>
</feature>
<name>A0AAW3JUP4_9FIRM</name>
<dbReference type="PANTHER" id="PTHR40448:SF1">
    <property type="entry name" value="TWO-COMPONENT SENSOR HISTIDINE KINASE"/>
    <property type="match status" value="1"/>
</dbReference>
<dbReference type="EMBL" id="LLKB01000005">
    <property type="protein sequence ID" value="KQC85511.1"/>
    <property type="molecule type" value="Genomic_DNA"/>
</dbReference>
<feature type="transmembrane region" description="Helical" evidence="1">
    <location>
        <begin position="91"/>
        <end position="112"/>
    </location>
</feature>
<keyword evidence="4" id="KW-1185">Reference proteome</keyword>
<accession>A0AAW3JUP4</accession>
<gene>
    <name evidence="3" type="ORF">APZ18_12615</name>
</gene>
<keyword evidence="1" id="KW-0812">Transmembrane</keyword>
<dbReference type="Gene3D" id="3.30.565.10">
    <property type="entry name" value="Histidine kinase-like ATPase, C-terminal domain"/>
    <property type="match status" value="1"/>
</dbReference>
<keyword evidence="1" id="KW-1133">Transmembrane helix</keyword>
<dbReference type="Pfam" id="PF14501">
    <property type="entry name" value="HATPase_c_5"/>
    <property type="match status" value="1"/>
</dbReference>